<dbReference type="InterPro" id="IPR012939">
    <property type="entry name" value="Glyco_hydro_92"/>
</dbReference>
<organism evidence="5">
    <name type="scientific">Leptosphaeria maculans (strain JN3 / isolate v23.1.3 / race Av1-4-5-6-7-8)</name>
    <name type="common">Blackleg fungus</name>
    <name type="synonym">Phoma lingam</name>
    <dbReference type="NCBI Taxonomy" id="985895"/>
    <lineage>
        <taxon>Eukaryota</taxon>
        <taxon>Fungi</taxon>
        <taxon>Dikarya</taxon>
        <taxon>Ascomycota</taxon>
        <taxon>Pezizomycotina</taxon>
        <taxon>Dothideomycetes</taxon>
        <taxon>Pleosporomycetidae</taxon>
        <taxon>Pleosporales</taxon>
        <taxon>Pleosporineae</taxon>
        <taxon>Leptosphaeriaceae</taxon>
        <taxon>Plenodomus</taxon>
        <taxon>Plenodomus lingam/Leptosphaeria maculans species complex</taxon>
    </lineage>
</organism>
<dbReference type="InParanoid" id="E4ZUP2"/>
<dbReference type="NCBIfam" id="TIGR01180">
    <property type="entry name" value="aman2_put"/>
    <property type="match status" value="1"/>
</dbReference>
<dbReference type="HOGENOM" id="CLU_003690_4_2_1"/>
<dbReference type="OMA" id="YTSLYFM"/>
<dbReference type="OrthoDB" id="449263at2759"/>
<evidence type="ECO:0008006" key="6">
    <source>
        <dbReference type="Google" id="ProtNLM"/>
    </source>
</evidence>
<feature type="region of interest" description="Disordered" evidence="1">
    <location>
        <begin position="845"/>
        <end position="869"/>
    </location>
</feature>
<dbReference type="GO" id="GO:0006516">
    <property type="term" value="P:glycoprotein catabolic process"/>
    <property type="evidence" value="ECO:0007669"/>
    <property type="project" value="TreeGrafter"/>
</dbReference>
<dbReference type="InterPro" id="IPR050883">
    <property type="entry name" value="PNGase"/>
</dbReference>
<dbReference type="Pfam" id="PF17678">
    <property type="entry name" value="Glyco_hydro_92N"/>
    <property type="match status" value="1"/>
</dbReference>
<dbReference type="GO" id="GO:0005829">
    <property type="term" value="C:cytosol"/>
    <property type="evidence" value="ECO:0007669"/>
    <property type="project" value="TreeGrafter"/>
</dbReference>
<dbReference type="GO" id="GO:0005634">
    <property type="term" value="C:nucleus"/>
    <property type="evidence" value="ECO:0007669"/>
    <property type="project" value="TreeGrafter"/>
</dbReference>
<evidence type="ECO:0000256" key="1">
    <source>
        <dbReference type="SAM" id="MobiDB-lite"/>
    </source>
</evidence>
<dbReference type="Proteomes" id="UP000002668">
    <property type="component" value="Genome"/>
</dbReference>
<sequence>MVATDMRMLGENQRLLGPMVSASTPGSTMVPWEISRPSTVSGITTGILLGLAREERSQKSNQKANIGFGVDKTETSDTRFSRKTLIGLGRVYWYRESPCVNGFRLHRYSHGGLGTRLVRGPHGLFQFNYCRWRGLIATTFPNHHPWHLRWRSPEQVIGYMMPSSAGRRCLALLALPVLTAAYVDYSQYVNVLFPGVVAKPFAMVKLGPDVENQTYEAYSGYLPKGNVWGFSLMHESGTGGAPKYGVVSQMPVVGNVSDPLANLSQRRAMPDQGSVGYYRTSLVNGVTLELAASEHAGLYSYSFPSNSTSSIVVDVSHVLPSFRPYKWEQHYSGGSFSIFRDGHYEGHGIYNNGWNLSPDWTIYFCGGFNQHPIHSRLFSGNGSASRIFGNPTTISGRARLGGVFTFSKPNITSRVGISFLSTEKACQNVDKEIPERTELSTLVEAARSQWNQDVFGKIHITPSSEEDFQLLYSSLYGMFLIPSNRTGENPSWSSSEPYYDDIFTLWDTHRCHTALFHILQPTAYEEFIRSLIDIWRRDGFMPDARSSNYNGRVQVGSNADNVLADAYVKGLRGSINWTDGFAAMQTDAEVVPRANFDPKAPDSSTKEGRGALPDWLQHGYITPRFSRAVSRSVEYATNDFALYQVALGLGKADEAKRYLNRSRNWRNQWNPNTTSHNHTGFLSPRLSNGTFPPSDPTVCGRCYWPDTSYEDSSWIYSMNAIHDVAELKRRIGGDVRFLDRLNAIFDIGLFHADNEPSFFTPYLYNYVAGEQWRSVNRSRSIGRLYGGGEAGLPGNSDAGAMESNLLWQMIGLYPVTGQTTFLVLAPWFEKMTLSLPSGGTLIITTSGGGGGGGGGSSSSRDGNGSIPPSYIQSLKVNGQSWDQGWVTWEDVFEAGGTMHYSLGPEPRRWNTGALPPSPAS</sequence>
<dbReference type="Pfam" id="PF07971">
    <property type="entry name" value="Glyco_hydro_92"/>
    <property type="match status" value="1"/>
</dbReference>
<dbReference type="GO" id="GO:0000224">
    <property type="term" value="F:peptide-N4-(N-acetyl-beta-glucosaminyl)asparagine amidase activity"/>
    <property type="evidence" value="ECO:0007669"/>
    <property type="project" value="TreeGrafter"/>
</dbReference>
<evidence type="ECO:0000313" key="4">
    <source>
        <dbReference type="EMBL" id="CBX95121.1"/>
    </source>
</evidence>
<feature type="domain" description="Glycosyl hydrolase family 92 N-terminal" evidence="3">
    <location>
        <begin position="193"/>
        <end position="418"/>
    </location>
</feature>
<keyword evidence="5" id="KW-1185">Reference proteome</keyword>
<dbReference type="Gene3D" id="2.70.98.10">
    <property type="match status" value="1"/>
</dbReference>
<dbReference type="STRING" id="985895.E4ZUP2"/>
<feature type="compositionally biased region" description="Low complexity" evidence="1">
    <location>
        <begin position="857"/>
        <end position="866"/>
    </location>
</feature>
<accession>E4ZUP2</accession>
<dbReference type="InterPro" id="IPR014718">
    <property type="entry name" value="GH-type_carb-bd"/>
</dbReference>
<dbReference type="EMBL" id="FP929126">
    <property type="protein sequence ID" value="CBX95121.1"/>
    <property type="molecule type" value="Genomic_DNA"/>
</dbReference>
<evidence type="ECO:0000313" key="5">
    <source>
        <dbReference type="Proteomes" id="UP000002668"/>
    </source>
</evidence>
<dbReference type="Gene3D" id="3.30.2080.10">
    <property type="entry name" value="GH92 mannosidase domain"/>
    <property type="match status" value="1"/>
</dbReference>
<reference evidence="5" key="1">
    <citation type="journal article" date="2011" name="Nat. Commun.">
        <title>Effector diversification within compartments of the Leptosphaeria maculans genome affected by Repeat-Induced Point mutations.</title>
        <authorList>
            <person name="Rouxel T."/>
            <person name="Grandaubert J."/>
            <person name="Hane J.K."/>
            <person name="Hoede C."/>
            <person name="van de Wouw A.P."/>
            <person name="Couloux A."/>
            <person name="Dominguez V."/>
            <person name="Anthouard V."/>
            <person name="Bally P."/>
            <person name="Bourras S."/>
            <person name="Cozijnsen A.J."/>
            <person name="Ciuffetti L.M."/>
            <person name="Degrave A."/>
            <person name="Dilmaghani A."/>
            <person name="Duret L."/>
            <person name="Fudal I."/>
            <person name="Goodwin S.B."/>
            <person name="Gout L."/>
            <person name="Glaser N."/>
            <person name="Linglin J."/>
            <person name="Kema G.H.J."/>
            <person name="Lapalu N."/>
            <person name="Lawrence C.B."/>
            <person name="May K."/>
            <person name="Meyer M."/>
            <person name="Ollivier B."/>
            <person name="Poulain J."/>
            <person name="Schoch C.L."/>
            <person name="Simon A."/>
            <person name="Spatafora J.W."/>
            <person name="Stachowiak A."/>
            <person name="Turgeon B.G."/>
            <person name="Tyler B.M."/>
            <person name="Vincent D."/>
            <person name="Weissenbach J."/>
            <person name="Amselem J."/>
            <person name="Quesneville H."/>
            <person name="Oliver R.P."/>
            <person name="Wincker P."/>
            <person name="Balesdent M.-H."/>
            <person name="Howlett B.J."/>
        </authorList>
    </citation>
    <scope>NUCLEOTIDE SEQUENCE [LARGE SCALE GENOMIC DNA]</scope>
    <source>
        <strain evidence="5">JN3 / isolate v23.1.3 / race Av1-4-5-6-7-8</strain>
    </source>
</reference>
<dbReference type="FunFam" id="1.20.1050.60:FF:000002">
    <property type="entry name" value="Glycosyl hydrolase family 92"/>
    <property type="match status" value="1"/>
</dbReference>
<proteinExistence type="predicted"/>
<feature type="compositionally biased region" description="Gly residues" evidence="1">
    <location>
        <begin position="846"/>
        <end position="856"/>
    </location>
</feature>
<dbReference type="PANTHER" id="PTHR12143:SF38">
    <property type="entry name" value="ALPHA-1,2-MANNOSIDASE FAMILY PROTEIN (AFU_ORTHOLOGUE AFUA_5G10520)"/>
    <property type="match status" value="1"/>
</dbReference>
<dbReference type="InterPro" id="IPR005887">
    <property type="entry name" value="GH92_a_mannosidase_put"/>
</dbReference>
<dbReference type="Gene3D" id="1.20.1610.10">
    <property type="entry name" value="alpha-1,2-mannosidases domains"/>
    <property type="match status" value="1"/>
</dbReference>
<protein>
    <recommendedName>
        <fullName evidence="6">Alpha-1,2-mannosidase family protein</fullName>
    </recommendedName>
</protein>
<dbReference type="GO" id="GO:0005975">
    <property type="term" value="P:carbohydrate metabolic process"/>
    <property type="evidence" value="ECO:0007669"/>
    <property type="project" value="InterPro"/>
</dbReference>
<gene>
    <name evidence="4" type="ORF">LEMA_P115360.1</name>
</gene>
<dbReference type="Gene3D" id="1.20.1050.60">
    <property type="entry name" value="alpha-1,2-mannosidase"/>
    <property type="match status" value="1"/>
</dbReference>
<dbReference type="InterPro" id="IPR008928">
    <property type="entry name" value="6-hairpin_glycosidase_sf"/>
</dbReference>
<dbReference type="PANTHER" id="PTHR12143">
    <property type="entry name" value="PEPTIDE N-GLYCANASE PNGASE -RELATED"/>
    <property type="match status" value="1"/>
</dbReference>
<dbReference type="FunFam" id="2.70.98.10:FF:000028">
    <property type="entry name" value="Alpha-1,2-mannosidase family protein (AFU_orthologue AFUA_5G10520)"/>
    <property type="match status" value="1"/>
</dbReference>
<dbReference type="InterPro" id="IPR041371">
    <property type="entry name" value="GH92_N"/>
</dbReference>
<evidence type="ECO:0000259" key="2">
    <source>
        <dbReference type="Pfam" id="PF07971"/>
    </source>
</evidence>
<dbReference type="GO" id="GO:0030246">
    <property type="term" value="F:carbohydrate binding"/>
    <property type="evidence" value="ECO:0007669"/>
    <property type="project" value="InterPro"/>
</dbReference>
<evidence type="ECO:0000259" key="3">
    <source>
        <dbReference type="Pfam" id="PF17678"/>
    </source>
</evidence>
<feature type="domain" description="Glycosyl hydrolase family 92" evidence="2">
    <location>
        <begin position="424"/>
        <end position="903"/>
    </location>
</feature>
<dbReference type="eggNOG" id="ENOG502QR5Q">
    <property type="taxonomic scope" value="Eukaryota"/>
</dbReference>
<name>E4ZUP2_LEPMJ</name>
<dbReference type="AlphaFoldDB" id="E4ZUP2"/>
<dbReference type="SUPFAM" id="SSF48208">
    <property type="entry name" value="Six-hairpin glycosidases"/>
    <property type="match status" value="1"/>
</dbReference>
<dbReference type="CAZy" id="GH92">
    <property type="family name" value="Glycoside Hydrolase Family 92"/>
</dbReference>
<dbReference type="VEuPathDB" id="FungiDB:LEMA_P115360.1"/>